<evidence type="ECO:0000313" key="4">
    <source>
        <dbReference type="Proteomes" id="UP000238375"/>
    </source>
</evidence>
<reference evidence="3 4" key="1">
    <citation type="submission" date="2018-03" db="EMBL/GenBank/DDBJ databases">
        <title>Genomic Encyclopedia of Archaeal and Bacterial Type Strains, Phase II (KMG-II): from individual species to whole genera.</title>
        <authorList>
            <person name="Goeker M."/>
        </authorList>
    </citation>
    <scope>NUCLEOTIDE SEQUENCE [LARGE SCALE GENOMIC DNA]</scope>
    <source>
        <strain evidence="3 4">DSM 28354</strain>
    </source>
</reference>
<feature type="transmembrane region" description="Helical" evidence="2">
    <location>
        <begin position="6"/>
        <end position="25"/>
    </location>
</feature>
<dbReference type="Proteomes" id="UP000238375">
    <property type="component" value="Unassembled WGS sequence"/>
</dbReference>
<evidence type="ECO:0000256" key="1">
    <source>
        <dbReference type="SAM" id="MobiDB-lite"/>
    </source>
</evidence>
<evidence type="ECO:0000313" key="3">
    <source>
        <dbReference type="EMBL" id="PRY44237.1"/>
    </source>
</evidence>
<dbReference type="RefSeq" id="WP_170108645.1">
    <property type="nucleotide sequence ID" value="NZ_PVTE01000003.1"/>
</dbReference>
<evidence type="ECO:0000256" key="2">
    <source>
        <dbReference type="SAM" id="Phobius"/>
    </source>
</evidence>
<keyword evidence="2" id="KW-1133">Transmembrane helix</keyword>
<proteinExistence type="predicted"/>
<dbReference type="AlphaFoldDB" id="A0A2T0TEZ5"/>
<feature type="compositionally biased region" description="Basic residues" evidence="1">
    <location>
        <begin position="33"/>
        <end position="54"/>
    </location>
</feature>
<accession>A0A2T0TEZ5</accession>
<organism evidence="3 4">
    <name type="scientific">Spirosoma oryzae</name>
    <dbReference type="NCBI Taxonomy" id="1469603"/>
    <lineage>
        <taxon>Bacteria</taxon>
        <taxon>Pseudomonadati</taxon>
        <taxon>Bacteroidota</taxon>
        <taxon>Cytophagia</taxon>
        <taxon>Cytophagales</taxon>
        <taxon>Cytophagaceae</taxon>
        <taxon>Spirosoma</taxon>
    </lineage>
</organism>
<sequence>MGIYNVLLITIMVSVLAVLIVWLDSRQADSKPNKKKKGQGKSSKSGKKRKLHHA</sequence>
<name>A0A2T0TEZ5_9BACT</name>
<comment type="caution">
    <text evidence="3">The sequence shown here is derived from an EMBL/GenBank/DDBJ whole genome shotgun (WGS) entry which is preliminary data.</text>
</comment>
<keyword evidence="4" id="KW-1185">Reference proteome</keyword>
<keyword evidence="2" id="KW-0472">Membrane</keyword>
<gene>
    <name evidence="3" type="ORF">CLV58_103206</name>
</gene>
<protein>
    <submittedName>
        <fullName evidence="3">Uncharacterized protein</fullName>
    </submittedName>
</protein>
<feature type="region of interest" description="Disordered" evidence="1">
    <location>
        <begin position="28"/>
        <end position="54"/>
    </location>
</feature>
<dbReference type="EMBL" id="PVTE01000003">
    <property type="protein sequence ID" value="PRY44237.1"/>
    <property type="molecule type" value="Genomic_DNA"/>
</dbReference>
<keyword evidence="2" id="KW-0812">Transmembrane</keyword>